<evidence type="ECO:0000313" key="8">
    <source>
        <dbReference type="EMBL" id="KAF1809103.1"/>
    </source>
</evidence>
<comment type="similarity">
    <text evidence="5">Belongs to the SAT4 family.</text>
</comment>
<dbReference type="OrthoDB" id="3903189at2759"/>
<dbReference type="AlphaFoldDB" id="A0A6G1FTM0"/>
<dbReference type="GeneID" id="54416024"/>
<proteinExistence type="inferred from homology"/>
<feature type="transmembrane region" description="Helical" evidence="6">
    <location>
        <begin position="177"/>
        <end position="195"/>
    </location>
</feature>
<feature type="transmembrane region" description="Helical" evidence="6">
    <location>
        <begin position="127"/>
        <end position="147"/>
    </location>
</feature>
<reference evidence="10" key="2">
    <citation type="submission" date="2020-04" db="EMBL/GenBank/DDBJ databases">
        <authorList>
            <consortium name="NCBI Genome Project"/>
        </authorList>
    </citation>
    <scope>NUCLEOTIDE SEQUENCE</scope>
    <source>
        <strain evidence="10">CBS 781.70</strain>
    </source>
</reference>
<dbReference type="Pfam" id="PF20684">
    <property type="entry name" value="Fung_rhodopsin"/>
    <property type="match status" value="1"/>
</dbReference>
<dbReference type="PANTHER" id="PTHR33048:SF149">
    <property type="entry name" value="UBID FAMILY DECARBOXYLASE"/>
    <property type="match status" value="1"/>
</dbReference>
<feature type="transmembrane region" description="Helical" evidence="6">
    <location>
        <begin position="207"/>
        <end position="228"/>
    </location>
</feature>
<sequence length="271" mass="31245">MSQLGIESWIWYSLAIFITGCRYISRSLLFGSVWKLKIDDWIMLFAVATYTTLIITMNIVATENSNLLPPGFDISALTQDEVRRRQYGSKMVLVVEQMQILTIWTLKTTLLVMYYRLTEKLTENKAVTFLLGYIAVAFVVMEALYFAKWCRPFHDYWAVPTPNAQCSAATNHLITNAVFNISSDLIMLGIGLSLFIRSRLPAKRKVLLCCIFGLGIFVILAAILNKYYSFSHPFSVDWTFWYIREASTAMLVANMPFIWTLLRRMFHLGEF</sequence>
<reference evidence="8 10" key="1">
    <citation type="submission" date="2020-01" db="EMBL/GenBank/DDBJ databases">
        <authorList>
            <consortium name="DOE Joint Genome Institute"/>
            <person name="Haridas S."/>
            <person name="Albert R."/>
            <person name="Binder M."/>
            <person name="Bloem J."/>
            <person name="Labutti K."/>
            <person name="Salamov A."/>
            <person name="Andreopoulos B."/>
            <person name="Baker S.E."/>
            <person name="Barry K."/>
            <person name="Bills G."/>
            <person name="Bluhm B.H."/>
            <person name="Cannon C."/>
            <person name="Castanera R."/>
            <person name="Culley D.E."/>
            <person name="Daum C."/>
            <person name="Ezra D."/>
            <person name="Gonzalez J.B."/>
            <person name="Henrissat B."/>
            <person name="Kuo A."/>
            <person name="Liang C."/>
            <person name="Lipzen A."/>
            <person name="Lutzoni F."/>
            <person name="Magnuson J."/>
            <person name="Mondo S."/>
            <person name="Nolan M."/>
            <person name="Ohm R."/>
            <person name="Pangilinan J."/>
            <person name="Park H.-J."/>
            <person name="Ramirez L."/>
            <person name="Alfaro M."/>
            <person name="Sun H."/>
            <person name="Tritt A."/>
            <person name="Yoshinaga Y."/>
            <person name="Zwiers L.-H."/>
            <person name="Turgeon B.G."/>
            <person name="Goodwin S.B."/>
            <person name="Spatafora J.W."/>
            <person name="Crous P.W."/>
            <person name="Grigoriev I.V."/>
        </authorList>
    </citation>
    <scope>NUCLEOTIDE SEQUENCE</scope>
    <source>
        <strain evidence="8 10">CBS 781.70</strain>
    </source>
</reference>
<dbReference type="PANTHER" id="PTHR33048">
    <property type="entry name" value="PTH11-LIKE INTEGRAL MEMBRANE PROTEIN (AFU_ORTHOLOGUE AFUA_5G11245)"/>
    <property type="match status" value="1"/>
</dbReference>
<evidence type="ECO:0000259" key="7">
    <source>
        <dbReference type="Pfam" id="PF20684"/>
    </source>
</evidence>
<name>A0A6G1FTM0_9PEZI</name>
<feature type="transmembrane region" description="Helical" evidence="6">
    <location>
        <begin position="98"/>
        <end position="115"/>
    </location>
</feature>
<keyword evidence="3 6" id="KW-1133">Transmembrane helix</keyword>
<accession>A0A6G1FTM0</accession>
<dbReference type="Proteomes" id="UP000504638">
    <property type="component" value="Unplaced"/>
</dbReference>
<organism evidence="8">
    <name type="scientific">Eremomyces bilateralis CBS 781.70</name>
    <dbReference type="NCBI Taxonomy" id="1392243"/>
    <lineage>
        <taxon>Eukaryota</taxon>
        <taxon>Fungi</taxon>
        <taxon>Dikarya</taxon>
        <taxon>Ascomycota</taxon>
        <taxon>Pezizomycotina</taxon>
        <taxon>Dothideomycetes</taxon>
        <taxon>Dothideomycetes incertae sedis</taxon>
        <taxon>Eremomycetales</taxon>
        <taxon>Eremomycetaceae</taxon>
        <taxon>Eremomyces</taxon>
    </lineage>
</organism>
<evidence type="ECO:0000256" key="1">
    <source>
        <dbReference type="ARBA" id="ARBA00004141"/>
    </source>
</evidence>
<feature type="domain" description="Rhodopsin" evidence="7">
    <location>
        <begin position="23"/>
        <end position="264"/>
    </location>
</feature>
<comment type="subcellular location">
    <subcellularLocation>
        <location evidence="1">Membrane</location>
        <topology evidence="1">Multi-pass membrane protein</topology>
    </subcellularLocation>
</comment>
<feature type="non-terminal residue" evidence="8">
    <location>
        <position position="271"/>
    </location>
</feature>
<evidence type="ECO:0000256" key="3">
    <source>
        <dbReference type="ARBA" id="ARBA00022989"/>
    </source>
</evidence>
<evidence type="ECO:0000256" key="4">
    <source>
        <dbReference type="ARBA" id="ARBA00023136"/>
    </source>
</evidence>
<dbReference type="GO" id="GO:0016020">
    <property type="term" value="C:membrane"/>
    <property type="evidence" value="ECO:0007669"/>
    <property type="project" value="UniProtKB-SubCell"/>
</dbReference>
<evidence type="ECO:0000313" key="9">
    <source>
        <dbReference type="Proteomes" id="UP000504638"/>
    </source>
</evidence>
<dbReference type="InterPro" id="IPR052337">
    <property type="entry name" value="SAT4-like"/>
</dbReference>
<keyword evidence="4 6" id="KW-0472">Membrane</keyword>
<evidence type="ECO:0000313" key="10">
    <source>
        <dbReference type="RefSeq" id="XP_033530734.1"/>
    </source>
</evidence>
<dbReference type="EMBL" id="ML975175">
    <property type="protein sequence ID" value="KAF1809103.1"/>
    <property type="molecule type" value="Genomic_DNA"/>
</dbReference>
<reference evidence="10" key="3">
    <citation type="submission" date="2025-04" db="UniProtKB">
        <authorList>
            <consortium name="RefSeq"/>
        </authorList>
    </citation>
    <scope>IDENTIFICATION</scope>
    <source>
        <strain evidence="10">CBS 781.70</strain>
    </source>
</reference>
<evidence type="ECO:0000256" key="2">
    <source>
        <dbReference type="ARBA" id="ARBA00022692"/>
    </source>
</evidence>
<feature type="transmembrane region" description="Helical" evidence="6">
    <location>
        <begin position="41"/>
        <end position="61"/>
    </location>
</feature>
<evidence type="ECO:0000256" key="6">
    <source>
        <dbReference type="SAM" id="Phobius"/>
    </source>
</evidence>
<gene>
    <name evidence="8 10" type="ORF">P152DRAFT_367814</name>
</gene>
<keyword evidence="2 6" id="KW-0812">Transmembrane</keyword>
<dbReference type="InterPro" id="IPR049326">
    <property type="entry name" value="Rhodopsin_dom_fungi"/>
</dbReference>
<protein>
    <recommendedName>
        <fullName evidence="7">Rhodopsin domain-containing protein</fullName>
    </recommendedName>
</protein>
<keyword evidence="9" id="KW-1185">Reference proteome</keyword>
<feature type="transmembrane region" description="Helical" evidence="6">
    <location>
        <begin position="12"/>
        <end position="29"/>
    </location>
</feature>
<feature type="transmembrane region" description="Helical" evidence="6">
    <location>
        <begin position="240"/>
        <end position="262"/>
    </location>
</feature>
<evidence type="ECO:0000256" key="5">
    <source>
        <dbReference type="ARBA" id="ARBA00038359"/>
    </source>
</evidence>
<dbReference type="RefSeq" id="XP_033530734.1">
    <property type="nucleotide sequence ID" value="XM_033675454.1"/>
</dbReference>